<accession>A0AAW3ZQP3</accession>
<dbReference type="InterPro" id="IPR037883">
    <property type="entry name" value="Knr4/Smi1-like_sf"/>
</dbReference>
<dbReference type="InterPro" id="IPR018958">
    <property type="entry name" value="Knr4/Smi1-like_dom"/>
</dbReference>
<dbReference type="EMBL" id="JACYTR010000036">
    <property type="protein sequence ID" value="MBD8526949.1"/>
    <property type="molecule type" value="Genomic_DNA"/>
</dbReference>
<dbReference type="RefSeq" id="WP_192030371.1">
    <property type="nucleotide sequence ID" value="NZ_JACYTR010000036.1"/>
</dbReference>
<organism evidence="2 3">
    <name type="scientific">Pseudomarimonas arenosa</name>
    <dbReference type="NCBI Taxonomy" id="2774145"/>
    <lineage>
        <taxon>Bacteria</taxon>
        <taxon>Pseudomonadati</taxon>
        <taxon>Pseudomonadota</taxon>
        <taxon>Gammaproteobacteria</taxon>
        <taxon>Lysobacterales</taxon>
        <taxon>Lysobacteraceae</taxon>
        <taxon>Pseudomarimonas</taxon>
    </lineage>
</organism>
<comment type="caution">
    <text evidence="2">The sequence shown here is derived from an EMBL/GenBank/DDBJ whole genome shotgun (WGS) entry which is preliminary data.</text>
</comment>
<dbReference type="Gene3D" id="3.40.1580.10">
    <property type="entry name" value="SMI1/KNR4-like"/>
    <property type="match status" value="1"/>
</dbReference>
<protein>
    <submittedName>
        <fullName evidence="2">SMI1/KNR4 family protein</fullName>
    </submittedName>
</protein>
<reference evidence="2 3" key="1">
    <citation type="submission" date="2020-09" db="EMBL/GenBank/DDBJ databases">
        <title>Pseudoxanthomonas sp. CAU 1598 isolated from sand of Yaerae Beach.</title>
        <authorList>
            <person name="Kim W."/>
        </authorList>
    </citation>
    <scope>NUCLEOTIDE SEQUENCE [LARGE SCALE GENOMIC DNA]</scope>
    <source>
        <strain evidence="2 3">CAU 1598</strain>
    </source>
</reference>
<dbReference type="AlphaFoldDB" id="A0AAW3ZQP3"/>
<dbReference type="SUPFAM" id="SSF160631">
    <property type="entry name" value="SMI1/KNR4-like"/>
    <property type="match status" value="1"/>
</dbReference>
<dbReference type="Pfam" id="PF09346">
    <property type="entry name" value="SMI1_KNR4"/>
    <property type="match status" value="1"/>
</dbReference>
<feature type="domain" description="Knr4/Smi1-like" evidence="1">
    <location>
        <begin position="11"/>
        <end position="131"/>
    </location>
</feature>
<dbReference type="Proteomes" id="UP000613768">
    <property type="component" value="Unassembled WGS sequence"/>
</dbReference>
<keyword evidence="3" id="KW-1185">Reference proteome</keyword>
<sequence length="171" mass="18823">MRTALQWSAVFRERFGVELPAGYPSVINQEGSWVTPVADRIGCKRLGMEHEPFYPIGALASLVEYEADSIFAAQEIRAEWSLPEGIVLIESDPHLWLALDYRKQDRNPTVVLIDDEGNIALVANSFGEFVSQLLPYSSVYNDEGELLISCEQVAQGAAISMSVNSGAVDSE</sequence>
<name>A0AAW3ZQP3_9GAMM</name>
<evidence type="ECO:0000313" key="2">
    <source>
        <dbReference type="EMBL" id="MBD8526949.1"/>
    </source>
</evidence>
<gene>
    <name evidence="2" type="ORF">IFO71_14505</name>
</gene>
<evidence type="ECO:0000259" key="1">
    <source>
        <dbReference type="Pfam" id="PF09346"/>
    </source>
</evidence>
<proteinExistence type="predicted"/>
<evidence type="ECO:0000313" key="3">
    <source>
        <dbReference type="Proteomes" id="UP000613768"/>
    </source>
</evidence>